<dbReference type="EMBL" id="MW302211">
    <property type="protein sequence ID" value="QRK27452.1"/>
    <property type="molecule type" value="Genomic_DNA"/>
</dbReference>
<keyword evidence="2" id="KW-0496">Mitochondrion</keyword>
<dbReference type="GeneID" id="67267570"/>
<keyword evidence="1" id="KW-0472">Membrane</keyword>
<feature type="transmembrane region" description="Helical" evidence="1">
    <location>
        <begin position="12"/>
        <end position="30"/>
    </location>
</feature>
<reference evidence="2" key="1">
    <citation type="submission" date="2020-11" db="EMBL/GenBank/DDBJ databases">
        <title>The mitogenome of the scale insect Didesmococcus koreanus Borchsenius (Coccoidea: Coccidae).</title>
        <authorList>
            <person name="Xu H."/>
            <person name="Liu X."/>
            <person name="Li H."/>
            <person name="Wu S."/>
            <person name="Cai W."/>
        </authorList>
    </citation>
    <scope>NUCLEOTIDE SEQUENCE</scope>
</reference>
<keyword evidence="1" id="KW-1133">Transmembrane helix</keyword>
<dbReference type="RefSeq" id="YP_010164124.1">
    <property type="nucleotide sequence ID" value="NC_057479.1"/>
</dbReference>
<keyword evidence="1" id="KW-0812">Transmembrane</keyword>
<accession>A0A891H0D5</accession>
<gene>
    <name evidence="2" type="primary">ATP8</name>
</gene>
<name>A0A891H0D5_9HEMI</name>
<evidence type="ECO:0000256" key="1">
    <source>
        <dbReference type="SAM" id="Phobius"/>
    </source>
</evidence>
<proteinExistence type="predicted"/>
<geneLocation type="mitochondrion" evidence="2"/>
<dbReference type="AlphaFoldDB" id="A0A891H0D5"/>
<protein>
    <submittedName>
        <fullName evidence="2">ATP synthase F0 subunit 8</fullName>
    </submittedName>
</protein>
<dbReference type="CTD" id="4509"/>
<evidence type="ECO:0000313" key="2">
    <source>
        <dbReference type="EMBL" id="QRK27452.1"/>
    </source>
</evidence>
<sequence>MTPMMPLKWKTILILSTFMLMLSMMMIQFNKIKKIKINFKSKKMNW</sequence>
<organism evidence="2">
    <name type="scientific">Didesmococcus koreanus</name>
    <dbReference type="NCBI Taxonomy" id="1661411"/>
    <lineage>
        <taxon>Eukaryota</taxon>
        <taxon>Metazoa</taxon>
        <taxon>Ecdysozoa</taxon>
        <taxon>Arthropoda</taxon>
        <taxon>Hexapoda</taxon>
        <taxon>Insecta</taxon>
        <taxon>Pterygota</taxon>
        <taxon>Neoptera</taxon>
        <taxon>Paraneoptera</taxon>
        <taxon>Hemiptera</taxon>
        <taxon>Sternorrhyncha</taxon>
        <taxon>Coccoidea</taxon>
        <taxon>Coccidae</taxon>
        <taxon>Didesmococcus</taxon>
    </lineage>
</organism>